<feature type="non-terminal residue" evidence="2">
    <location>
        <position position="1"/>
    </location>
</feature>
<comment type="caution">
    <text evidence="2">The sequence shown here is derived from an EMBL/GenBank/DDBJ whole genome shotgun (WGS) entry which is preliminary data.</text>
</comment>
<proteinExistence type="predicted"/>
<name>A0A371ET22_MUCPR</name>
<dbReference type="EMBL" id="QJKJ01012219">
    <property type="protein sequence ID" value="RDX69200.1"/>
    <property type="molecule type" value="Genomic_DNA"/>
</dbReference>
<gene>
    <name evidence="2" type="ORF">CR513_51724</name>
</gene>
<accession>A0A371ET22</accession>
<sequence>IEKIFRPTNCPNELKVTYTTYMLVGEVKYWWQRAQRLMEARASGEVQSRGTPIVQHKSEGTPPKETIVDSKSNRDILELNSIQEA</sequence>
<protein>
    <recommendedName>
        <fullName evidence="4">Retrotransposon gag domain-containing protein</fullName>
    </recommendedName>
</protein>
<reference evidence="2" key="1">
    <citation type="submission" date="2018-05" db="EMBL/GenBank/DDBJ databases">
        <title>Draft genome of Mucuna pruriens seed.</title>
        <authorList>
            <person name="Nnadi N.E."/>
            <person name="Vos R."/>
            <person name="Hasami M.H."/>
            <person name="Devisetty U.K."/>
            <person name="Aguiy J.C."/>
        </authorList>
    </citation>
    <scope>NUCLEOTIDE SEQUENCE [LARGE SCALE GENOMIC DNA]</scope>
    <source>
        <strain evidence="2">JCA_2017</strain>
    </source>
</reference>
<evidence type="ECO:0000256" key="1">
    <source>
        <dbReference type="SAM" id="MobiDB-lite"/>
    </source>
</evidence>
<evidence type="ECO:0000313" key="3">
    <source>
        <dbReference type="Proteomes" id="UP000257109"/>
    </source>
</evidence>
<dbReference type="AlphaFoldDB" id="A0A371ET22"/>
<evidence type="ECO:0000313" key="2">
    <source>
        <dbReference type="EMBL" id="RDX69200.1"/>
    </source>
</evidence>
<dbReference type="OrthoDB" id="2272416at2759"/>
<dbReference type="Proteomes" id="UP000257109">
    <property type="component" value="Unassembled WGS sequence"/>
</dbReference>
<feature type="region of interest" description="Disordered" evidence="1">
    <location>
        <begin position="41"/>
        <end position="73"/>
    </location>
</feature>
<organism evidence="2 3">
    <name type="scientific">Mucuna pruriens</name>
    <name type="common">Velvet bean</name>
    <name type="synonym">Dolichos pruriens</name>
    <dbReference type="NCBI Taxonomy" id="157652"/>
    <lineage>
        <taxon>Eukaryota</taxon>
        <taxon>Viridiplantae</taxon>
        <taxon>Streptophyta</taxon>
        <taxon>Embryophyta</taxon>
        <taxon>Tracheophyta</taxon>
        <taxon>Spermatophyta</taxon>
        <taxon>Magnoliopsida</taxon>
        <taxon>eudicotyledons</taxon>
        <taxon>Gunneridae</taxon>
        <taxon>Pentapetalae</taxon>
        <taxon>rosids</taxon>
        <taxon>fabids</taxon>
        <taxon>Fabales</taxon>
        <taxon>Fabaceae</taxon>
        <taxon>Papilionoideae</taxon>
        <taxon>50 kb inversion clade</taxon>
        <taxon>NPAAA clade</taxon>
        <taxon>indigoferoid/millettioid clade</taxon>
        <taxon>Phaseoleae</taxon>
        <taxon>Mucuna</taxon>
    </lineage>
</organism>
<evidence type="ECO:0008006" key="4">
    <source>
        <dbReference type="Google" id="ProtNLM"/>
    </source>
</evidence>
<keyword evidence="3" id="KW-1185">Reference proteome</keyword>